<keyword evidence="9" id="KW-1185">Reference proteome</keyword>
<evidence type="ECO:0000256" key="7">
    <source>
        <dbReference type="SAM" id="MobiDB-lite"/>
    </source>
</evidence>
<evidence type="ECO:0000313" key="8">
    <source>
        <dbReference type="EMBL" id="MCZ4280477.1"/>
    </source>
</evidence>
<evidence type="ECO:0000256" key="3">
    <source>
        <dbReference type="ARBA" id="ARBA00014376"/>
    </source>
</evidence>
<comment type="similarity">
    <text evidence="2 6">Belongs to the flagella basal body rod proteins family.</text>
</comment>
<dbReference type="RefSeq" id="WP_020594208.1">
    <property type="nucleotide sequence ID" value="NZ_JAPWGY010000002.1"/>
</dbReference>
<comment type="subcellular location">
    <subcellularLocation>
        <location evidence="1 6">Bacterial flagellum basal body</location>
    </subcellularLocation>
</comment>
<feature type="compositionally biased region" description="Polar residues" evidence="7">
    <location>
        <begin position="62"/>
        <end position="72"/>
    </location>
</feature>
<name>A0ABT4LH92_9PROT</name>
<evidence type="ECO:0000313" key="9">
    <source>
        <dbReference type="Proteomes" id="UP001069802"/>
    </source>
</evidence>
<dbReference type="InterPro" id="IPR006300">
    <property type="entry name" value="FlgB"/>
</dbReference>
<keyword evidence="8" id="KW-0282">Flagellum</keyword>
<evidence type="ECO:0000256" key="1">
    <source>
        <dbReference type="ARBA" id="ARBA00004117"/>
    </source>
</evidence>
<comment type="function">
    <text evidence="5 6">Structural component of flagellum, the bacterial motility apparatus. Part of the rod structure of flagellar basal body.</text>
</comment>
<organism evidence="8 9">
    <name type="scientific">Kiloniella laminariae</name>
    <dbReference type="NCBI Taxonomy" id="454162"/>
    <lineage>
        <taxon>Bacteria</taxon>
        <taxon>Pseudomonadati</taxon>
        <taxon>Pseudomonadota</taxon>
        <taxon>Alphaproteobacteria</taxon>
        <taxon>Rhodospirillales</taxon>
        <taxon>Kiloniellaceae</taxon>
        <taxon>Kiloniella</taxon>
    </lineage>
</organism>
<dbReference type="Proteomes" id="UP001069802">
    <property type="component" value="Unassembled WGS sequence"/>
</dbReference>
<evidence type="ECO:0000256" key="4">
    <source>
        <dbReference type="ARBA" id="ARBA00023143"/>
    </source>
</evidence>
<keyword evidence="8" id="KW-0966">Cell projection</keyword>
<feature type="region of interest" description="Disordered" evidence="7">
    <location>
        <begin position="62"/>
        <end position="87"/>
    </location>
</feature>
<evidence type="ECO:0000256" key="6">
    <source>
        <dbReference type="PIRNR" id="PIRNR002889"/>
    </source>
</evidence>
<dbReference type="PIRSF" id="PIRSF002889">
    <property type="entry name" value="Rod_FlgB"/>
    <property type="match status" value="1"/>
</dbReference>
<keyword evidence="8" id="KW-0969">Cilium</keyword>
<gene>
    <name evidence="8" type="ORF">O4H49_06795</name>
</gene>
<dbReference type="EMBL" id="JAPWGY010000002">
    <property type="protein sequence ID" value="MCZ4280477.1"/>
    <property type="molecule type" value="Genomic_DNA"/>
</dbReference>
<accession>A0ABT4LH92</accession>
<keyword evidence="4 6" id="KW-0975">Bacterial flagellum</keyword>
<evidence type="ECO:0000256" key="5">
    <source>
        <dbReference type="ARBA" id="ARBA00024934"/>
    </source>
</evidence>
<comment type="caution">
    <text evidence="8">The sequence shown here is derived from an EMBL/GenBank/DDBJ whole genome shotgun (WGS) entry which is preliminary data.</text>
</comment>
<reference evidence="8" key="1">
    <citation type="submission" date="2022-12" db="EMBL/GenBank/DDBJ databases">
        <title>Bacterial isolates from different developmental stages of Nematostella vectensis.</title>
        <authorList>
            <person name="Fraune S."/>
        </authorList>
    </citation>
    <scope>NUCLEOTIDE SEQUENCE</scope>
    <source>
        <strain evidence="8">G21630-S1</strain>
    </source>
</reference>
<protein>
    <recommendedName>
        <fullName evidence="3 6">Flagellar basal body rod protein FlgB</fullName>
    </recommendedName>
</protein>
<evidence type="ECO:0000256" key="2">
    <source>
        <dbReference type="ARBA" id="ARBA00009677"/>
    </source>
</evidence>
<proteinExistence type="inferred from homology"/>
<comment type="subunit">
    <text evidence="6">The basal body constitutes a major portion of the flagellar organelle and consists of a number of rings mounted on a central rod.</text>
</comment>
<sequence>MADKLKITDVLAKKMEWLTRRQEVLSRNIANADTLNYVPLDLKDNHFKALVNRSAPLMAQTSTKAGHITNNPLLGDNPKSSKSKDLYETAPAGNSVILEEQMIKMSETQLDYQGMVRLYKKHQDMQKMVLRGP</sequence>